<name>A0AAV5W6M9_9BILA</name>
<dbReference type="AlphaFoldDB" id="A0AAV5W6M9"/>
<dbReference type="EMBL" id="BTSY01000005">
    <property type="protein sequence ID" value="GMT26378.1"/>
    <property type="molecule type" value="Genomic_DNA"/>
</dbReference>
<comment type="caution">
    <text evidence="1">The sequence shown here is derived from an EMBL/GenBank/DDBJ whole genome shotgun (WGS) entry which is preliminary data.</text>
</comment>
<accession>A0AAV5W6M9</accession>
<protein>
    <submittedName>
        <fullName evidence="1">Uncharacterized protein</fullName>
    </submittedName>
</protein>
<reference evidence="1" key="1">
    <citation type="submission" date="2023-10" db="EMBL/GenBank/DDBJ databases">
        <title>Genome assembly of Pristionchus species.</title>
        <authorList>
            <person name="Yoshida K."/>
            <person name="Sommer R.J."/>
        </authorList>
    </citation>
    <scope>NUCLEOTIDE SEQUENCE</scope>
    <source>
        <strain evidence="1">RS5133</strain>
    </source>
</reference>
<keyword evidence="2" id="KW-1185">Reference proteome</keyword>
<dbReference type="Proteomes" id="UP001432322">
    <property type="component" value="Unassembled WGS sequence"/>
</dbReference>
<gene>
    <name evidence="1" type="ORF">PFISCL1PPCAC_17675</name>
</gene>
<evidence type="ECO:0000313" key="2">
    <source>
        <dbReference type="Proteomes" id="UP001432322"/>
    </source>
</evidence>
<sequence length="90" mass="10594">EKTNLKCSAPPNTHLHFKRTADKNWIKATEIKCENDEWQLKYKDGTKVKSEKLLRDDRVICATEQFSKNVCPSYSSFEYEGRENYDNKTT</sequence>
<proteinExistence type="predicted"/>
<evidence type="ECO:0000313" key="1">
    <source>
        <dbReference type="EMBL" id="GMT26378.1"/>
    </source>
</evidence>
<feature type="non-terminal residue" evidence="1">
    <location>
        <position position="90"/>
    </location>
</feature>
<organism evidence="1 2">
    <name type="scientific">Pristionchus fissidentatus</name>
    <dbReference type="NCBI Taxonomy" id="1538716"/>
    <lineage>
        <taxon>Eukaryota</taxon>
        <taxon>Metazoa</taxon>
        <taxon>Ecdysozoa</taxon>
        <taxon>Nematoda</taxon>
        <taxon>Chromadorea</taxon>
        <taxon>Rhabditida</taxon>
        <taxon>Rhabditina</taxon>
        <taxon>Diplogasteromorpha</taxon>
        <taxon>Diplogasteroidea</taxon>
        <taxon>Neodiplogasteridae</taxon>
        <taxon>Pristionchus</taxon>
    </lineage>
</organism>
<feature type="non-terminal residue" evidence="1">
    <location>
        <position position="1"/>
    </location>
</feature>